<evidence type="ECO:0000259" key="2">
    <source>
        <dbReference type="Pfam" id="PF00884"/>
    </source>
</evidence>
<evidence type="ECO:0000256" key="1">
    <source>
        <dbReference type="SAM" id="MobiDB-lite"/>
    </source>
</evidence>
<keyword evidence="3" id="KW-0808">Transferase</keyword>
<protein>
    <submittedName>
        <fullName evidence="3">Sulfatase-like hydrolase/transferase</fullName>
    </submittedName>
</protein>
<proteinExistence type="predicted"/>
<comment type="caution">
    <text evidence="3">The sequence shown here is derived from an EMBL/GenBank/DDBJ whole genome shotgun (WGS) entry which is preliminary data.</text>
</comment>
<dbReference type="InterPro" id="IPR017850">
    <property type="entry name" value="Alkaline_phosphatase_core_sf"/>
</dbReference>
<sequence length="483" mass="52963">MRLGNASTPPNLLIILTDQQRQFRHWPKGWAEQHLPSFQRLASTGLSFERAFTNTCMCSPSRATLWTSLFPAQTGVVDTGEQSLPPDITTLAQVMAKAGYQVGYRGKWHLGNPPPTHGFGPWDGPDAGTSLQAGSTQGAGGYNNDARYLGTVTGASENPPGTPLDGPSMLDFLERVDPSVPFCLVASFVNPHDVYVAPFNYEAAGYNPTDWASLPQQPPASWNEDLSTKPSVQGWFQSSGKNWNVPTWSDAERTSYARFYAYLQTLVDQDITTLLQALERRGLTDNTLVVRLADHGEMGLSHGLVEKTFNAYDETINVPLIISNPVLFPSGMVTKELVSHIDLLPTLASVAGVLGDFQGQFKGIDLSPLFTAPTTSLQDSIHFTFDDTALAQGMPATTPGHIRALRTKQWLYAAYFTQDGSAFEYELYDLDADPEELTNLANPRNITPDSKRELLKLNAHLIRVMKTNGTTPAGFTWPKQPVV</sequence>
<keyword evidence="4" id="KW-1185">Reference proteome</keyword>
<reference evidence="3 4" key="1">
    <citation type="submission" date="2019-06" db="EMBL/GenBank/DDBJ databases">
        <authorList>
            <person name="Livingstone P."/>
            <person name="Whitworth D."/>
        </authorList>
    </citation>
    <scope>NUCLEOTIDE SEQUENCE [LARGE SCALE GENOMIC DNA]</scope>
    <source>
        <strain evidence="3 4">AM401</strain>
    </source>
</reference>
<dbReference type="EMBL" id="VIFM01000028">
    <property type="protein sequence ID" value="TQF16166.1"/>
    <property type="molecule type" value="Genomic_DNA"/>
</dbReference>
<dbReference type="GO" id="GO:0004065">
    <property type="term" value="F:arylsulfatase activity"/>
    <property type="evidence" value="ECO:0007669"/>
    <property type="project" value="TreeGrafter"/>
</dbReference>
<dbReference type="PANTHER" id="PTHR46615">
    <property type="entry name" value="ARYLSULFATASE K"/>
    <property type="match status" value="1"/>
</dbReference>
<dbReference type="OrthoDB" id="5500422at2"/>
<dbReference type="InterPro" id="IPR051849">
    <property type="entry name" value="GAG-degrading_sulfatase"/>
</dbReference>
<evidence type="ECO:0000313" key="4">
    <source>
        <dbReference type="Proteomes" id="UP000315369"/>
    </source>
</evidence>
<dbReference type="GO" id="GO:0015024">
    <property type="term" value="F:glucuronate-2-sulfatase activity"/>
    <property type="evidence" value="ECO:0007669"/>
    <property type="project" value="TreeGrafter"/>
</dbReference>
<dbReference type="PANTHER" id="PTHR46615:SF1">
    <property type="entry name" value="ARYLSULFATASE K"/>
    <property type="match status" value="1"/>
</dbReference>
<organism evidence="3 4">
    <name type="scientific">Myxococcus llanfairpwllgwyngyllgogerychwyrndrobwllllantysiliogogogochensis</name>
    <dbReference type="NCBI Taxonomy" id="2590453"/>
    <lineage>
        <taxon>Bacteria</taxon>
        <taxon>Pseudomonadati</taxon>
        <taxon>Myxococcota</taxon>
        <taxon>Myxococcia</taxon>
        <taxon>Myxococcales</taxon>
        <taxon>Cystobacterineae</taxon>
        <taxon>Myxococcaceae</taxon>
        <taxon>Myxococcus</taxon>
    </lineage>
</organism>
<dbReference type="InterPro" id="IPR000917">
    <property type="entry name" value="Sulfatase_N"/>
</dbReference>
<dbReference type="Gene3D" id="3.40.720.10">
    <property type="entry name" value="Alkaline Phosphatase, subunit A"/>
    <property type="match status" value="1"/>
</dbReference>
<evidence type="ECO:0000313" key="3">
    <source>
        <dbReference type="EMBL" id="TQF16166.1"/>
    </source>
</evidence>
<dbReference type="Proteomes" id="UP000315369">
    <property type="component" value="Unassembled WGS sequence"/>
</dbReference>
<dbReference type="RefSeq" id="WP_141642148.1">
    <property type="nucleotide sequence ID" value="NZ_VIFM01000028.1"/>
</dbReference>
<dbReference type="Pfam" id="PF00884">
    <property type="entry name" value="Sulfatase"/>
    <property type="match status" value="1"/>
</dbReference>
<dbReference type="AlphaFoldDB" id="A0A540X4J1"/>
<name>A0A540X4J1_9BACT</name>
<keyword evidence="3" id="KW-0378">Hydrolase</keyword>
<feature type="domain" description="Sulfatase N-terminal" evidence="2">
    <location>
        <begin position="10"/>
        <end position="353"/>
    </location>
</feature>
<dbReference type="GO" id="GO:0016740">
    <property type="term" value="F:transferase activity"/>
    <property type="evidence" value="ECO:0007669"/>
    <property type="project" value="UniProtKB-KW"/>
</dbReference>
<dbReference type="SUPFAM" id="SSF53649">
    <property type="entry name" value="Alkaline phosphatase-like"/>
    <property type="match status" value="1"/>
</dbReference>
<dbReference type="CDD" id="cd16035">
    <property type="entry name" value="sulfatase_like"/>
    <property type="match status" value="1"/>
</dbReference>
<accession>A0A540X4J1</accession>
<feature type="region of interest" description="Disordered" evidence="1">
    <location>
        <begin position="116"/>
        <end position="144"/>
    </location>
</feature>
<gene>
    <name evidence="3" type="ORF">FJV41_09670</name>
</gene>